<accession>A0A3D9L046</accession>
<feature type="domain" description="DUF7800" evidence="3">
    <location>
        <begin position="20"/>
        <end position="99"/>
    </location>
</feature>
<reference evidence="4 5" key="1">
    <citation type="submission" date="2018-07" db="EMBL/GenBank/DDBJ databases">
        <title>Genomic Encyclopedia of Type Strains, Phase IV (KMG-IV): sequencing the most valuable type-strain genomes for metagenomic binning, comparative biology and taxonomic classification.</title>
        <authorList>
            <person name="Goeker M."/>
        </authorList>
    </citation>
    <scope>NUCLEOTIDE SEQUENCE [LARGE SCALE GENOMIC DNA]</scope>
    <source>
        <strain evidence="4 5">DSM 4134</strain>
    </source>
</reference>
<comment type="caution">
    <text evidence="4">The sequence shown here is derived from an EMBL/GenBank/DDBJ whole genome shotgun (WGS) entry which is preliminary data.</text>
</comment>
<dbReference type="InterPro" id="IPR056702">
    <property type="entry name" value="DUF7800"/>
</dbReference>
<dbReference type="InterPro" id="IPR038607">
    <property type="entry name" value="PhoD-like_sf"/>
</dbReference>
<feature type="signal peptide" evidence="1">
    <location>
        <begin position="1"/>
        <end position="17"/>
    </location>
</feature>
<organism evidence="4 5">
    <name type="scientific">Marinoscillum furvescens DSM 4134</name>
    <dbReference type="NCBI Taxonomy" id="1122208"/>
    <lineage>
        <taxon>Bacteria</taxon>
        <taxon>Pseudomonadati</taxon>
        <taxon>Bacteroidota</taxon>
        <taxon>Cytophagia</taxon>
        <taxon>Cytophagales</taxon>
        <taxon>Reichenbachiellaceae</taxon>
        <taxon>Marinoscillum</taxon>
    </lineage>
</organism>
<dbReference type="InterPro" id="IPR029052">
    <property type="entry name" value="Metallo-depent_PP-like"/>
</dbReference>
<keyword evidence="5" id="KW-1185">Reference proteome</keyword>
<evidence type="ECO:0000259" key="3">
    <source>
        <dbReference type="Pfam" id="PF25077"/>
    </source>
</evidence>
<dbReference type="AlphaFoldDB" id="A0A3D9L046"/>
<dbReference type="RefSeq" id="WP_115868854.1">
    <property type="nucleotide sequence ID" value="NZ_QREG01000014.1"/>
</dbReference>
<evidence type="ECO:0000313" key="5">
    <source>
        <dbReference type="Proteomes" id="UP000256779"/>
    </source>
</evidence>
<evidence type="ECO:0000256" key="1">
    <source>
        <dbReference type="SAM" id="SignalP"/>
    </source>
</evidence>
<evidence type="ECO:0000259" key="2">
    <source>
        <dbReference type="Pfam" id="PF09423"/>
    </source>
</evidence>
<dbReference type="Proteomes" id="UP000256779">
    <property type="component" value="Unassembled WGS sequence"/>
</dbReference>
<dbReference type="Pfam" id="PF09423">
    <property type="entry name" value="PhoD"/>
    <property type="match status" value="1"/>
</dbReference>
<gene>
    <name evidence="4" type="ORF">C7460_11424</name>
</gene>
<proteinExistence type="predicted"/>
<dbReference type="CDD" id="cd07389">
    <property type="entry name" value="MPP_PhoD"/>
    <property type="match status" value="1"/>
</dbReference>
<dbReference type="EMBL" id="QREG01000014">
    <property type="protein sequence ID" value="RED96566.1"/>
    <property type="molecule type" value="Genomic_DNA"/>
</dbReference>
<protein>
    <submittedName>
        <fullName evidence="4">Alkaline phosphatase D</fullName>
    </submittedName>
</protein>
<evidence type="ECO:0000313" key="4">
    <source>
        <dbReference type="EMBL" id="RED96566.1"/>
    </source>
</evidence>
<dbReference type="SUPFAM" id="SSF56300">
    <property type="entry name" value="Metallo-dependent phosphatases"/>
    <property type="match status" value="1"/>
</dbReference>
<feature type="chain" id="PRO_5017535040" evidence="1">
    <location>
        <begin position="18"/>
        <end position="426"/>
    </location>
</feature>
<dbReference type="PANTHER" id="PTHR33987:SF1">
    <property type="entry name" value="CALCINEURIN-LIKE METALLO-PHOSPHOESTERASE SUPERFAMILY PROTEIN"/>
    <property type="match status" value="1"/>
</dbReference>
<dbReference type="OrthoDB" id="9763616at2"/>
<name>A0A3D9L046_MARFU</name>
<dbReference type="Pfam" id="PF25077">
    <property type="entry name" value="DUF7800"/>
    <property type="match status" value="1"/>
</dbReference>
<dbReference type="InterPro" id="IPR018946">
    <property type="entry name" value="PhoD-like_MPP"/>
</dbReference>
<keyword evidence="1" id="KW-0732">Signal</keyword>
<dbReference type="PANTHER" id="PTHR33987">
    <property type="entry name" value="CALCINEURIN-LIKE METALLO-PHOSPHOESTERASE SUPERFAMILY PROTEIN"/>
    <property type="match status" value="1"/>
</dbReference>
<dbReference type="Gene3D" id="3.60.21.70">
    <property type="entry name" value="PhoD-like phosphatase"/>
    <property type="match status" value="1"/>
</dbReference>
<sequence length="426" mass="47557">MRILISVCLLMASLHFAKGQKLTAGPMVGHVTERTATIWIQSDVSGTFTCRYRPVNASHSELVSLPSTSLASKAFTAQIQLGGLVPNTRYEYDVLVASQVLSSGSFQTPPPAGYSGADPLKIAFGSCVYINDSTTDRRYKGGEYELFEAIAEQGPQLMFWLGDNIYLRPQDWSTEEGFAYRYSHTRQLPEMQALLANTAHYAIWDDHDYGPNDSDRSFVGKEIALKWFNHFWANPPSHPAVGGIATAFSWGDVDFFLTDNRSFRSPQKRSSGNRTVLGEVQREWLVDALAFSEAKVKVVVMGGLFLSSMDNPLSQNYIVNYAEERQWLLDELEANGINNVIFLTGDKHFSEVSSMALPNGNQLYEFASSPLTANVNTRDDINVYRLPGSHIQQRNFGLLTISKDLLTIKFLDSQGQTLYIKNITIN</sequence>
<feature type="domain" description="PhoD-like phosphatase metallophosphatase" evidence="2">
    <location>
        <begin position="138"/>
        <end position="381"/>
    </location>
</feature>